<reference evidence="15" key="1">
    <citation type="submission" date="2021-02" db="EMBL/GenBank/DDBJ databases">
        <authorList>
            <person name="Palmer J.M."/>
        </authorList>
    </citation>
    <scope>NUCLEOTIDE SEQUENCE</scope>
    <source>
        <strain evidence="15">SCRP23</strain>
    </source>
</reference>
<organism evidence="15 16">
    <name type="scientific">Phytophthora boehmeriae</name>
    <dbReference type="NCBI Taxonomy" id="109152"/>
    <lineage>
        <taxon>Eukaryota</taxon>
        <taxon>Sar</taxon>
        <taxon>Stramenopiles</taxon>
        <taxon>Oomycota</taxon>
        <taxon>Peronosporomycetes</taxon>
        <taxon>Peronosporales</taxon>
        <taxon>Peronosporaceae</taxon>
        <taxon>Phytophthora</taxon>
    </lineage>
</organism>
<comment type="subcellular location">
    <subcellularLocation>
        <location evidence="1">Endoplasmic reticulum membrane</location>
        <topology evidence="1">Multi-pass membrane protein</topology>
    </subcellularLocation>
</comment>
<dbReference type="Proteomes" id="UP000693981">
    <property type="component" value="Unassembled WGS sequence"/>
</dbReference>
<keyword evidence="6" id="KW-0808">Transferase</keyword>
<evidence type="ECO:0000256" key="7">
    <source>
        <dbReference type="ARBA" id="ARBA00022692"/>
    </source>
</evidence>
<evidence type="ECO:0000256" key="12">
    <source>
        <dbReference type="SAM" id="Coils"/>
    </source>
</evidence>
<keyword evidence="15" id="KW-0966">Cell projection</keyword>
<evidence type="ECO:0000256" key="3">
    <source>
        <dbReference type="ARBA" id="ARBA00011071"/>
    </source>
</evidence>
<evidence type="ECO:0000256" key="2">
    <source>
        <dbReference type="ARBA" id="ARBA00004687"/>
    </source>
</evidence>
<evidence type="ECO:0000256" key="8">
    <source>
        <dbReference type="ARBA" id="ARBA00022824"/>
    </source>
</evidence>
<dbReference type="GO" id="GO:1990529">
    <property type="term" value="C:glycosylphosphatidylinositol-mannosyltransferase I complex"/>
    <property type="evidence" value="ECO:0007669"/>
    <property type="project" value="TreeGrafter"/>
</dbReference>
<evidence type="ECO:0000256" key="4">
    <source>
        <dbReference type="ARBA" id="ARBA00022502"/>
    </source>
</evidence>
<dbReference type="AlphaFoldDB" id="A0A8T1VWC3"/>
<keyword evidence="7 14" id="KW-0812">Transmembrane</keyword>
<keyword evidence="16" id="KW-1185">Reference proteome</keyword>
<dbReference type="EMBL" id="JAGDFL010000594">
    <property type="protein sequence ID" value="KAG7384548.1"/>
    <property type="molecule type" value="Genomic_DNA"/>
</dbReference>
<accession>A0A8T1VWC3</accession>
<keyword evidence="10 14" id="KW-0472">Membrane</keyword>
<name>A0A8T1VWC3_9STRA</name>
<keyword evidence="8" id="KW-0256">Endoplasmic reticulum</keyword>
<evidence type="ECO:0000256" key="6">
    <source>
        <dbReference type="ARBA" id="ARBA00022679"/>
    </source>
</evidence>
<evidence type="ECO:0000256" key="11">
    <source>
        <dbReference type="ARBA" id="ARBA00032997"/>
    </source>
</evidence>
<gene>
    <name evidence="15" type="primary">TTC40</name>
    <name evidence="15" type="ORF">PHYBOEH_009421</name>
</gene>
<feature type="transmembrane region" description="Helical" evidence="14">
    <location>
        <begin position="1103"/>
        <end position="1121"/>
    </location>
</feature>
<evidence type="ECO:0000256" key="9">
    <source>
        <dbReference type="ARBA" id="ARBA00022989"/>
    </source>
</evidence>
<feature type="region of interest" description="Disordered" evidence="13">
    <location>
        <begin position="699"/>
        <end position="719"/>
    </location>
</feature>
<protein>
    <recommendedName>
        <fullName evidence="11">GPI mannosyltransferase I</fullName>
    </recommendedName>
</protein>
<feature type="transmembrane region" description="Helical" evidence="14">
    <location>
        <begin position="1133"/>
        <end position="1154"/>
    </location>
</feature>
<dbReference type="GO" id="GO:0051751">
    <property type="term" value="F:alpha-1,4-mannosyltransferase activity"/>
    <property type="evidence" value="ECO:0007669"/>
    <property type="project" value="InterPro"/>
</dbReference>
<keyword evidence="15" id="KW-0282">Flagellum</keyword>
<evidence type="ECO:0000256" key="14">
    <source>
        <dbReference type="SAM" id="Phobius"/>
    </source>
</evidence>
<dbReference type="GO" id="GO:0004376">
    <property type="term" value="F:GPI mannosyltransferase activity"/>
    <property type="evidence" value="ECO:0007669"/>
    <property type="project" value="InterPro"/>
</dbReference>
<keyword evidence="12" id="KW-0175">Coiled coil</keyword>
<keyword evidence="5" id="KW-0328">Glycosyltransferase</keyword>
<feature type="transmembrane region" description="Helical" evidence="14">
    <location>
        <begin position="1059"/>
        <end position="1082"/>
    </location>
</feature>
<evidence type="ECO:0000313" key="16">
    <source>
        <dbReference type="Proteomes" id="UP000693981"/>
    </source>
</evidence>
<evidence type="ECO:0000256" key="10">
    <source>
        <dbReference type="ARBA" id="ARBA00023136"/>
    </source>
</evidence>
<comment type="caution">
    <text evidence="15">The sequence shown here is derived from an EMBL/GenBank/DDBJ whole genome shotgun (WGS) entry which is preliminary data.</text>
</comment>
<feature type="transmembrane region" description="Helical" evidence="14">
    <location>
        <begin position="762"/>
        <end position="782"/>
    </location>
</feature>
<dbReference type="GO" id="GO:0005789">
    <property type="term" value="C:endoplasmic reticulum membrane"/>
    <property type="evidence" value="ECO:0007669"/>
    <property type="project" value="UniProtKB-SubCell"/>
</dbReference>
<feature type="transmembrane region" description="Helical" evidence="14">
    <location>
        <begin position="1032"/>
        <end position="1053"/>
    </location>
</feature>
<feature type="coiled-coil region" evidence="12">
    <location>
        <begin position="357"/>
        <end position="384"/>
    </location>
</feature>
<evidence type="ECO:0000313" key="15">
    <source>
        <dbReference type="EMBL" id="KAG7384548.1"/>
    </source>
</evidence>
<dbReference type="Pfam" id="PF05007">
    <property type="entry name" value="Mannosyl_trans"/>
    <property type="match status" value="1"/>
</dbReference>
<keyword evidence="9 14" id="KW-1133">Transmembrane helix</keyword>
<evidence type="ECO:0000256" key="1">
    <source>
        <dbReference type="ARBA" id="ARBA00004477"/>
    </source>
</evidence>
<keyword evidence="4" id="KW-0337">GPI-anchor biosynthesis</keyword>
<sequence>MELNIAMTKVQVAGLLMAPEMSAENIKEKEMTWYRYYENSQRNVVEKWLATTESSQEKNISELPRAMALITSAIETLGNNPAFVIQHAIAQVLRFQCERLALFHGDDKQTADAIRHRVWTRFTSGGSREATWVCCHGAQSEAVVAAEDAAAIQNQAQLQAQAQIQAQTQDEELENEDDLQPDEPDNEHLDEMLSKRIVLIQKYQLISFEKRCAELLRLSSYELVQLMGCKRPFDCAKNLLKHQSTEVIETSRALFAKCVAETNVQRLHLRRMRKLQKTHTNAAGNSLSYQLSQLYLDEQSDAFKRMSVGTRVDTIVAALPSAVRVLCLHFSPDRCFLYAAILGSTERRVAIARMEFTDSQQALLEQLQKRMKKWQESCAKETMAYDDANGQDEMFEFLPVELHQSGTTDAPAKQANDTLEEEFTGIVNDTIGLLKPLFSHSSMRAELKTNLVNNMLVLLVDQVLACLPLEALPSLQPADSITRDFSIQMLHQRILATKKQQLRPAEMRFIVDPYKEDPGNASDQTMTSVVKQANVGWKDAFEHGQIPSVTDWQQALHARRGGGLMYVGPNRVLGSCLPLKQVTGMNMALTCQALILLDHAENSKSLRRQSKVDSEKTSWELEVESDPYARALLLTLCGANVLVLNQWATTFNGNRRLANGLFQGIAKGYSVGRALKRFSESSVAASTTSAPLSVVANTTSDSTLAPGSPTAASDGNTGAKLQQKNRFRYNPLVYGLANLVLRNDAPHFQLGMTIASEMSRRTLALFGGALLLRLVLLVYGHLQDVYMGVKYTDVDYDVYTDAAREMAAGNSPFDRTTYRYTPVLAVLMLPNVFVLEVSGKLLFVACDLLVGHVLYQILRLRGLPDQNAAMYCCVWLFHPFSVNISTRGNADSIVVLLVLVSLLLMMRKQLVLSALAYGAAVHFKIYPIIYALAFLVFLNGDFRASNAKWASSCKSSFCFWVQLAGQVNRDRLLFGAVSGGLFLTLAAVFYYFYGFQFLYETYLYHLTRTDNRHNFSVYFYDLYLRYNTPSGFGVGLLAFLPQFASLVAISFTYGRDLPFALFALTMVFVIFNKVCTAQYFLWYTAFLPLIFPLTRLRLQWKGLAMIAAWLGSELHWLYWAYNLEMQGVNTFFPLWLAGLLFFSVNVGILATVMWHHSSTPLFHNESILQLVPNDNRPKQQ</sequence>
<dbReference type="PANTHER" id="PTHR12886">
    <property type="entry name" value="PIG-M MANNOSYLTRANSFERASE"/>
    <property type="match status" value="1"/>
</dbReference>
<feature type="region of interest" description="Disordered" evidence="13">
    <location>
        <begin position="166"/>
        <end position="187"/>
    </location>
</feature>
<proteinExistence type="inferred from homology"/>
<comment type="pathway">
    <text evidence="2">Glycolipid biosynthesis; glycosylphosphatidylinositol-anchor biosynthesis.</text>
</comment>
<evidence type="ECO:0000256" key="13">
    <source>
        <dbReference type="SAM" id="MobiDB-lite"/>
    </source>
</evidence>
<feature type="transmembrane region" description="Helical" evidence="14">
    <location>
        <begin position="972"/>
        <end position="993"/>
    </location>
</feature>
<dbReference type="GO" id="GO:0006506">
    <property type="term" value="P:GPI anchor biosynthetic process"/>
    <property type="evidence" value="ECO:0007669"/>
    <property type="project" value="UniProtKB-KW"/>
</dbReference>
<evidence type="ECO:0000256" key="5">
    <source>
        <dbReference type="ARBA" id="ARBA00022676"/>
    </source>
</evidence>
<dbReference type="OrthoDB" id="1741594at2759"/>
<comment type="similarity">
    <text evidence="3">Belongs to the PIGM family.</text>
</comment>
<dbReference type="InterPro" id="IPR007704">
    <property type="entry name" value="PIG-M"/>
</dbReference>
<feature type="transmembrane region" description="Helical" evidence="14">
    <location>
        <begin position="914"/>
        <end position="938"/>
    </location>
</feature>
<dbReference type="PANTHER" id="PTHR12886:SF0">
    <property type="entry name" value="GPI MANNOSYLTRANSFERASE 1"/>
    <property type="match status" value="1"/>
</dbReference>
<keyword evidence="15" id="KW-0969">Cilium</keyword>
<feature type="compositionally biased region" description="Acidic residues" evidence="13">
    <location>
        <begin position="169"/>
        <end position="185"/>
    </location>
</feature>